<protein>
    <submittedName>
        <fullName evidence="5">AraC family transcriptional regulator</fullName>
    </submittedName>
</protein>
<accession>A0A2U1SUB3</accession>
<proteinExistence type="predicted"/>
<dbReference type="InterPro" id="IPR018060">
    <property type="entry name" value="HTH_AraC"/>
</dbReference>
<dbReference type="InterPro" id="IPR032687">
    <property type="entry name" value="AraC-type_N"/>
</dbReference>
<keyword evidence="2" id="KW-0238">DNA-binding</keyword>
<dbReference type="Gene3D" id="1.10.10.60">
    <property type="entry name" value="Homeodomain-like"/>
    <property type="match status" value="1"/>
</dbReference>
<feature type="domain" description="HTH araC/xylS-type" evidence="4">
    <location>
        <begin position="248"/>
        <end position="346"/>
    </location>
</feature>
<evidence type="ECO:0000313" key="6">
    <source>
        <dbReference type="Proteomes" id="UP000245137"/>
    </source>
</evidence>
<comment type="caution">
    <text evidence="5">The sequence shown here is derived from an EMBL/GenBank/DDBJ whole genome shotgun (WGS) entry which is preliminary data.</text>
</comment>
<name>A0A2U1SUB3_METSR</name>
<dbReference type="AlphaFoldDB" id="A0A2U1SUB3"/>
<organism evidence="5 6">
    <name type="scientific">Methylosinus sporium</name>
    <dbReference type="NCBI Taxonomy" id="428"/>
    <lineage>
        <taxon>Bacteria</taxon>
        <taxon>Pseudomonadati</taxon>
        <taxon>Pseudomonadota</taxon>
        <taxon>Alphaproteobacteria</taxon>
        <taxon>Hyphomicrobiales</taxon>
        <taxon>Methylocystaceae</taxon>
        <taxon>Methylosinus</taxon>
    </lineage>
</organism>
<dbReference type="GO" id="GO:0000976">
    <property type="term" value="F:transcription cis-regulatory region binding"/>
    <property type="evidence" value="ECO:0007669"/>
    <property type="project" value="TreeGrafter"/>
</dbReference>
<dbReference type="EMBL" id="PUIV01000003">
    <property type="protein sequence ID" value="PWB95203.1"/>
    <property type="molecule type" value="Genomic_DNA"/>
</dbReference>
<reference evidence="5 6" key="1">
    <citation type="journal article" date="2018" name="Appl. Microbiol. Biotechnol.">
        <title>Co-cultivation of the strictly anaerobic methanogen Methanosarcina barkeri with aerobic methanotrophs in an oxygen-limited membrane bioreactor.</title>
        <authorList>
            <person name="In 't Zandt M.H."/>
            <person name="van den Bosch T.J.M."/>
            <person name="Rijkers R."/>
            <person name="van Kessel M.A.H.J."/>
            <person name="Jetten M.S.M."/>
            <person name="Welte C.U."/>
        </authorList>
    </citation>
    <scope>NUCLEOTIDE SEQUENCE [LARGE SCALE GENOMIC DNA]</scope>
    <source>
        <strain evidence="5 6">DSM 17706</strain>
    </source>
</reference>
<dbReference type="OrthoDB" id="9805730at2"/>
<evidence type="ECO:0000259" key="4">
    <source>
        <dbReference type="PROSITE" id="PS01124"/>
    </source>
</evidence>
<dbReference type="Proteomes" id="UP000245137">
    <property type="component" value="Unassembled WGS sequence"/>
</dbReference>
<evidence type="ECO:0000313" key="5">
    <source>
        <dbReference type="EMBL" id="PWB95203.1"/>
    </source>
</evidence>
<dbReference type="Pfam" id="PF12625">
    <property type="entry name" value="Arabinose_bd"/>
    <property type="match status" value="1"/>
</dbReference>
<dbReference type="GO" id="GO:0005829">
    <property type="term" value="C:cytosol"/>
    <property type="evidence" value="ECO:0007669"/>
    <property type="project" value="TreeGrafter"/>
</dbReference>
<keyword evidence="3" id="KW-0804">Transcription</keyword>
<sequence length="359" mass="39924">MKAIKIVHPLPDDHDAPTQSLLGLSALAAELGAQGVSVEDLFARTGIRPCQLEDPKARMSHRQRLAIYANARRLATRPEIGLLAGARQRLSDYGIYGYAMVSSATFGQALLLSVEHVTMAGPAVRQISFSIENNTAILRSHGVEALGDLLPFAAEFWRSSMTSLFSHVLGAPFPTKRMIFTFPRPQYWRLYERMFNCPIEFGRETMEWRFDPAVLDRACPNANPITAQVCQQFCDRVLTETTGGADLARQIRVVCLNSSQQFPPAREVADKLGLSLRTLHRRLSESGVSYQGIIDDLRRSIATEYLENTRLQIEEVAERVGFADATSFRKAFKKWTGHAPSVYRGGLQVGPDGILSKVE</sequence>
<evidence type="ECO:0000256" key="3">
    <source>
        <dbReference type="ARBA" id="ARBA00023163"/>
    </source>
</evidence>
<gene>
    <name evidence="5" type="ORF">C5689_03395</name>
</gene>
<evidence type="ECO:0000256" key="2">
    <source>
        <dbReference type="ARBA" id="ARBA00023125"/>
    </source>
</evidence>
<dbReference type="SMART" id="SM00342">
    <property type="entry name" value="HTH_ARAC"/>
    <property type="match status" value="1"/>
</dbReference>
<dbReference type="PANTHER" id="PTHR47894:SF1">
    <property type="entry name" value="HTH-TYPE TRANSCRIPTIONAL REGULATOR VQSM"/>
    <property type="match status" value="1"/>
</dbReference>
<dbReference type="GO" id="GO:0003700">
    <property type="term" value="F:DNA-binding transcription factor activity"/>
    <property type="evidence" value="ECO:0007669"/>
    <property type="project" value="InterPro"/>
</dbReference>
<dbReference type="InterPro" id="IPR009057">
    <property type="entry name" value="Homeodomain-like_sf"/>
</dbReference>
<dbReference type="PANTHER" id="PTHR47894">
    <property type="entry name" value="HTH-TYPE TRANSCRIPTIONAL REGULATOR GADX"/>
    <property type="match status" value="1"/>
</dbReference>
<keyword evidence="1" id="KW-0805">Transcription regulation</keyword>
<dbReference type="PROSITE" id="PS01124">
    <property type="entry name" value="HTH_ARAC_FAMILY_2"/>
    <property type="match status" value="1"/>
</dbReference>
<dbReference type="PRINTS" id="PR00032">
    <property type="entry name" value="HTHARAC"/>
</dbReference>
<keyword evidence="6" id="KW-1185">Reference proteome</keyword>
<evidence type="ECO:0000256" key="1">
    <source>
        <dbReference type="ARBA" id="ARBA00023015"/>
    </source>
</evidence>
<dbReference type="RefSeq" id="WP_108915874.1">
    <property type="nucleotide sequence ID" value="NZ_BGJY01000006.1"/>
</dbReference>
<dbReference type="Pfam" id="PF12833">
    <property type="entry name" value="HTH_18"/>
    <property type="match status" value="1"/>
</dbReference>
<dbReference type="SUPFAM" id="SSF46689">
    <property type="entry name" value="Homeodomain-like"/>
    <property type="match status" value="1"/>
</dbReference>
<dbReference type="InterPro" id="IPR020449">
    <property type="entry name" value="Tscrpt_reg_AraC-type_HTH"/>
</dbReference>